<evidence type="ECO:0000313" key="2">
    <source>
        <dbReference type="EMBL" id="ABR46351.1"/>
    </source>
</evidence>
<organism evidence="2 3">
    <name type="scientific">Alkaliphilus metalliredigens (strain QYMF)</name>
    <dbReference type="NCBI Taxonomy" id="293826"/>
    <lineage>
        <taxon>Bacteria</taxon>
        <taxon>Bacillati</taxon>
        <taxon>Bacillota</taxon>
        <taxon>Clostridia</taxon>
        <taxon>Peptostreptococcales</taxon>
        <taxon>Natronincolaceae</taxon>
        <taxon>Alkaliphilus</taxon>
    </lineage>
</organism>
<reference evidence="3" key="1">
    <citation type="journal article" date="2016" name="Genome Announc.">
        <title>Complete genome sequence of Alkaliphilus metalliredigens strain QYMF, an alkaliphilic and metal-reducing bacterium isolated from borax-contaminated leachate ponds.</title>
        <authorList>
            <person name="Hwang C."/>
            <person name="Copeland A."/>
            <person name="Lucas S."/>
            <person name="Lapidus A."/>
            <person name="Barry K."/>
            <person name="Detter J.C."/>
            <person name="Glavina Del Rio T."/>
            <person name="Hammon N."/>
            <person name="Israni S."/>
            <person name="Dalin E."/>
            <person name="Tice H."/>
            <person name="Pitluck S."/>
            <person name="Chertkov O."/>
            <person name="Brettin T."/>
            <person name="Bruce D."/>
            <person name="Han C."/>
            <person name="Schmutz J."/>
            <person name="Larimer F."/>
            <person name="Land M.L."/>
            <person name="Hauser L."/>
            <person name="Kyrpides N."/>
            <person name="Mikhailova N."/>
            <person name="Ye Q."/>
            <person name="Zhou J."/>
            <person name="Richardson P."/>
            <person name="Fields M.W."/>
        </authorList>
    </citation>
    <scope>NUCLEOTIDE SEQUENCE [LARGE SCALE GENOMIC DNA]</scope>
    <source>
        <strain evidence="3">QYMF</strain>
    </source>
</reference>
<dbReference type="AlphaFoldDB" id="A6TJI3"/>
<sequence length="192" mass="21630">MKKLLMLSLSFVLISSSMVVYASQGNEKSDSLVDSTAIIIKGEENIKAYEEAGIIRSVPRVRSKSFEIEGNQTSNSDFSIVSTSIPTSTWDLKVRSRDFTYSFMSHIYSNYRYLPARDSLSSTGFGIYHMFEPNSRQRMTIFCYDVDGDYISGRTLTMDDVTLYGLAVRNKAHYFKYESPGGTRISGSGLVY</sequence>
<protein>
    <submittedName>
        <fullName evidence="2">Uncharacterized protein</fullName>
    </submittedName>
</protein>
<dbReference type="KEGG" id="amt:Amet_0109"/>
<name>A6TJI3_ALKMQ</name>
<evidence type="ECO:0000256" key="1">
    <source>
        <dbReference type="SAM" id="SignalP"/>
    </source>
</evidence>
<gene>
    <name evidence="2" type="ordered locus">Amet_0109</name>
</gene>
<evidence type="ECO:0000313" key="3">
    <source>
        <dbReference type="Proteomes" id="UP000001572"/>
    </source>
</evidence>
<keyword evidence="1" id="KW-0732">Signal</keyword>
<dbReference type="EMBL" id="CP000724">
    <property type="protein sequence ID" value="ABR46351.1"/>
    <property type="molecule type" value="Genomic_DNA"/>
</dbReference>
<keyword evidence="3" id="KW-1185">Reference proteome</keyword>
<dbReference type="RefSeq" id="WP_011971260.1">
    <property type="nucleotide sequence ID" value="NC_009633.1"/>
</dbReference>
<dbReference type="eggNOG" id="ENOG5033TTC">
    <property type="taxonomic scope" value="Bacteria"/>
</dbReference>
<accession>A6TJI3</accession>
<dbReference type="HOGENOM" id="CLU_1412561_0_0_9"/>
<proteinExistence type="predicted"/>
<dbReference type="Proteomes" id="UP000001572">
    <property type="component" value="Chromosome"/>
</dbReference>
<feature type="chain" id="PRO_5002702248" evidence="1">
    <location>
        <begin position="23"/>
        <end position="192"/>
    </location>
</feature>
<dbReference type="OrthoDB" id="9832748at2"/>
<dbReference type="STRING" id="293826.Amet_0109"/>
<feature type="signal peptide" evidence="1">
    <location>
        <begin position="1"/>
        <end position="22"/>
    </location>
</feature>